<sequence length="41" mass="4536">MALVEIVQAKAPVLAEAAADSVGGYYRVLLLLMQRIQHQRL</sequence>
<organism evidence="1 2">
    <name type="scientific">Klebsiella phage Kpn13</name>
    <dbReference type="NCBI Taxonomy" id="3044024"/>
    <lineage>
        <taxon>Viruses</taxon>
        <taxon>Duplodnaviria</taxon>
        <taxon>Heunggongvirae</taxon>
        <taxon>Uroviricota</taxon>
        <taxon>Caudoviricetes</taxon>
        <taxon>Autographivirales</taxon>
        <taxon>Autoscriptoviridae</taxon>
        <taxon>Slopekvirinae</taxon>
        <taxon>Drulisvirus</taxon>
        <taxon>Drulisvirus Kpn13</taxon>
    </lineage>
</organism>
<evidence type="ECO:0000313" key="1">
    <source>
        <dbReference type="EMBL" id="WJE88684.1"/>
    </source>
</evidence>
<reference evidence="1 2" key="1">
    <citation type="journal article" date="2024" name="Can. J. Microbiol.">
        <title>Biological and genomic characteristics of three novel bacteriophages and a phage-plasmid of Klebsiella pneumoniae.</title>
        <authorList>
            <person name="Uskudar-Guclu A."/>
            <person name="Unlu S."/>
            <person name="Salih-Dogan H."/>
            <person name="Yalcin S."/>
            <person name="Basustaoglu A."/>
        </authorList>
    </citation>
    <scope>NUCLEOTIDE SEQUENCE [LARGE SCALE GENOMIC DNA]</scope>
</reference>
<dbReference type="Proteomes" id="UP001654236">
    <property type="component" value="Segment"/>
</dbReference>
<keyword evidence="2" id="KW-1185">Reference proteome</keyword>
<accession>A0AAT9V7B0</accession>
<name>A0AAT9V7B0_9CAUD</name>
<dbReference type="EMBL" id="OQ790081">
    <property type="protein sequence ID" value="WJE88684.1"/>
    <property type="molecule type" value="Genomic_DNA"/>
</dbReference>
<evidence type="ECO:0000313" key="2">
    <source>
        <dbReference type="Proteomes" id="UP001654236"/>
    </source>
</evidence>
<proteinExistence type="predicted"/>
<protein>
    <submittedName>
        <fullName evidence="1">Uncharacterized protein</fullName>
    </submittedName>
</protein>